<name>A0A1G8NYS4_9BACL</name>
<dbReference type="InterPro" id="IPR006043">
    <property type="entry name" value="NCS2"/>
</dbReference>
<keyword evidence="6 7" id="KW-0472">Membrane</keyword>
<dbReference type="PANTHER" id="PTHR42810">
    <property type="entry name" value="PURINE PERMEASE C1399.01C-RELATED"/>
    <property type="match status" value="1"/>
</dbReference>
<comment type="subcellular location">
    <subcellularLocation>
        <location evidence="1">Membrane</location>
        <topology evidence="1">Multi-pass membrane protein</topology>
    </subcellularLocation>
</comment>
<dbReference type="NCBIfam" id="NF008502">
    <property type="entry name" value="PRK11412.1"/>
    <property type="match status" value="1"/>
</dbReference>
<dbReference type="PANTHER" id="PTHR42810:SF6">
    <property type="entry name" value="PURINE PERMEASE YBBY-RELATED"/>
    <property type="match status" value="1"/>
</dbReference>
<organism evidence="8 9">
    <name type="scientific">Paenibacillus typhae</name>
    <dbReference type="NCBI Taxonomy" id="1174501"/>
    <lineage>
        <taxon>Bacteria</taxon>
        <taxon>Bacillati</taxon>
        <taxon>Bacillota</taxon>
        <taxon>Bacilli</taxon>
        <taxon>Bacillales</taxon>
        <taxon>Paenibacillaceae</taxon>
        <taxon>Paenibacillus</taxon>
    </lineage>
</organism>
<keyword evidence="5 7" id="KW-1133">Transmembrane helix</keyword>
<evidence type="ECO:0000256" key="6">
    <source>
        <dbReference type="ARBA" id="ARBA00023136"/>
    </source>
</evidence>
<evidence type="ECO:0000256" key="2">
    <source>
        <dbReference type="ARBA" id="ARBA00008821"/>
    </source>
</evidence>
<dbReference type="OrthoDB" id="5597247at2"/>
<feature type="transmembrane region" description="Helical" evidence="7">
    <location>
        <begin position="191"/>
        <end position="212"/>
    </location>
</feature>
<feature type="transmembrane region" description="Helical" evidence="7">
    <location>
        <begin position="286"/>
        <end position="308"/>
    </location>
</feature>
<keyword evidence="3" id="KW-0813">Transport</keyword>
<feature type="transmembrane region" description="Helical" evidence="7">
    <location>
        <begin position="320"/>
        <end position="341"/>
    </location>
</feature>
<sequence>MHWNKYKSNLSLLPTGVQWLFFLFTNTVLVPLSVGHALGMNAADITASMQRSFILTGLLCIVQAVWGHRYALMDGPAGIWWGLVLGIISSAPAMGMNPASVAASLTGGFLLAAIIGSLLALLGFLKLLQRIFTPVVMGIYLLLLTFQLANTFFKGMIGYNAGGTWDLKLAGLSLVIILFVSFIHLKAKGKLSQFSLLLGIIAGWIAYAICFGSSGSMGAASADNTAVWQWMPWGRPTFVPGIVMVGLLAGLVNMTNTLTSLLAADKLYQQQATEKQYIRSLLFTNLFSVAGACFGLIPFGTFASSIGFLENTKVVRRSALITGAALLMLVGLIPALSGWLALLPMSVGSTVLIVAYLQMFGTALNPLGRTALNSKTIYRVALPVLTGIGIMNIPASAFAGFPPLLTPLASNRLVVGVILALGMENLVPWSQFEPKATSLPASK</sequence>
<feature type="transmembrane region" description="Helical" evidence="7">
    <location>
        <begin position="413"/>
        <end position="432"/>
    </location>
</feature>
<feature type="transmembrane region" description="Helical" evidence="7">
    <location>
        <begin position="347"/>
        <end position="368"/>
    </location>
</feature>
<dbReference type="STRING" id="1174501.SAMN05216192_10932"/>
<dbReference type="GO" id="GO:0005886">
    <property type="term" value="C:plasma membrane"/>
    <property type="evidence" value="ECO:0007669"/>
    <property type="project" value="TreeGrafter"/>
</dbReference>
<feature type="transmembrane region" description="Helical" evidence="7">
    <location>
        <begin position="131"/>
        <end position="153"/>
    </location>
</feature>
<proteinExistence type="inferred from homology"/>
<evidence type="ECO:0000313" key="8">
    <source>
        <dbReference type="EMBL" id="SDI85255.1"/>
    </source>
</evidence>
<evidence type="ECO:0000313" key="9">
    <source>
        <dbReference type="Proteomes" id="UP000199050"/>
    </source>
</evidence>
<protein>
    <submittedName>
        <fullName evidence="8">Xanthine/uracil permease</fullName>
    </submittedName>
</protein>
<feature type="transmembrane region" description="Helical" evidence="7">
    <location>
        <begin position="52"/>
        <end position="71"/>
    </location>
</feature>
<feature type="transmembrane region" description="Helical" evidence="7">
    <location>
        <begin position="233"/>
        <end position="252"/>
    </location>
</feature>
<dbReference type="Pfam" id="PF00860">
    <property type="entry name" value="Xan_ur_permease"/>
    <property type="match status" value="1"/>
</dbReference>
<evidence type="ECO:0000256" key="7">
    <source>
        <dbReference type="SAM" id="Phobius"/>
    </source>
</evidence>
<feature type="transmembrane region" description="Helical" evidence="7">
    <location>
        <begin position="20"/>
        <end position="40"/>
    </location>
</feature>
<dbReference type="EMBL" id="FNDX01000009">
    <property type="protein sequence ID" value="SDI85255.1"/>
    <property type="molecule type" value="Genomic_DNA"/>
</dbReference>
<keyword evidence="9" id="KW-1185">Reference proteome</keyword>
<dbReference type="Proteomes" id="UP000199050">
    <property type="component" value="Unassembled WGS sequence"/>
</dbReference>
<evidence type="ECO:0000256" key="5">
    <source>
        <dbReference type="ARBA" id="ARBA00022989"/>
    </source>
</evidence>
<accession>A0A1G8NYS4</accession>
<gene>
    <name evidence="8" type="ORF">SAMN05216192_10932</name>
</gene>
<evidence type="ECO:0000256" key="3">
    <source>
        <dbReference type="ARBA" id="ARBA00022448"/>
    </source>
</evidence>
<dbReference type="NCBIfam" id="NF037981">
    <property type="entry name" value="NCS2_1"/>
    <property type="match status" value="1"/>
</dbReference>
<feature type="transmembrane region" description="Helical" evidence="7">
    <location>
        <begin position="380"/>
        <end position="401"/>
    </location>
</feature>
<comment type="similarity">
    <text evidence="2">Belongs to the nucleobase:cation symporter-2 (NCS2) (TC 2.A.40) family.</text>
</comment>
<evidence type="ECO:0000256" key="1">
    <source>
        <dbReference type="ARBA" id="ARBA00004141"/>
    </source>
</evidence>
<feature type="transmembrane region" description="Helical" evidence="7">
    <location>
        <begin position="165"/>
        <end position="185"/>
    </location>
</feature>
<evidence type="ECO:0000256" key="4">
    <source>
        <dbReference type="ARBA" id="ARBA00022692"/>
    </source>
</evidence>
<dbReference type="AlphaFoldDB" id="A0A1G8NYS4"/>
<dbReference type="RefSeq" id="WP_090714017.1">
    <property type="nucleotide sequence ID" value="NZ_CBCSKY010000011.1"/>
</dbReference>
<reference evidence="9" key="1">
    <citation type="submission" date="2016-10" db="EMBL/GenBank/DDBJ databases">
        <authorList>
            <person name="Varghese N."/>
            <person name="Submissions S."/>
        </authorList>
    </citation>
    <scope>NUCLEOTIDE SEQUENCE [LARGE SCALE GENOMIC DNA]</scope>
    <source>
        <strain evidence="9">CGMCC 1.11012</strain>
    </source>
</reference>
<keyword evidence="4 7" id="KW-0812">Transmembrane</keyword>
<feature type="transmembrane region" description="Helical" evidence="7">
    <location>
        <begin position="101"/>
        <end position="125"/>
    </location>
</feature>
<dbReference type="GO" id="GO:0042907">
    <property type="term" value="F:xanthine transmembrane transporter activity"/>
    <property type="evidence" value="ECO:0007669"/>
    <property type="project" value="TreeGrafter"/>
</dbReference>